<evidence type="ECO:0000256" key="2">
    <source>
        <dbReference type="ARBA" id="ARBA00048655"/>
    </source>
</evidence>
<protein>
    <recommendedName>
        <fullName evidence="1">protein-ribulosamine 3-kinase</fullName>
        <ecNumber evidence="1">2.7.1.172</ecNumber>
    </recommendedName>
</protein>
<dbReference type="EMBL" id="MU865422">
    <property type="protein sequence ID" value="KAK4223573.1"/>
    <property type="molecule type" value="Genomic_DNA"/>
</dbReference>
<dbReference type="PANTHER" id="PTHR12149">
    <property type="entry name" value="FRUCTOSAMINE 3 KINASE-RELATED PROTEIN"/>
    <property type="match status" value="1"/>
</dbReference>
<dbReference type="GO" id="GO:0016301">
    <property type="term" value="F:kinase activity"/>
    <property type="evidence" value="ECO:0007669"/>
    <property type="project" value="UniProtKB-UniRule"/>
</dbReference>
<comment type="catalytic activity">
    <reaction evidence="2">
        <text>N(6)-D-ribulosyl-L-lysyl-[protein] + ATP = N(6)-(3-O-phospho-D-ribulosyl)-L-lysyl-[protein] + ADP + H(+)</text>
        <dbReference type="Rhea" id="RHEA:48432"/>
        <dbReference type="Rhea" id="RHEA-COMP:12103"/>
        <dbReference type="Rhea" id="RHEA-COMP:12104"/>
        <dbReference type="ChEBI" id="CHEBI:15378"/>
        <dbReference type="ChEBI" id="CHEBI:30616"/>
        <dbReference type="ChEBI" id="CHEBI:90418"/>
        <dbReference type="ChEBI" id="CHEBI:90420"/>
        <dbReference type="ChEBI" id="CHEBI:456216"/>
        <dbReference type="EC" id="2.7.1.172"/>
    </reaction>
    <physiologicalReaction direction="left-to-right" evidence="2">
        <dbReference type="Rhea" id="RHEA:48433"/>
    </physiologicalReaction>
</comment>
<name>A0AAN7BHW1_9PEZI</name>
<reference evidence="4" key="2">
    <citation type="submission" date="2023-05" db="EMBL/GenBank/DDBJ databases">
        <authorList>
            <consortium name="Lawrence Berkeley National Laboratory"/>
            <person name="Steindorff A."/>
            <person name="Hensen N."/>
            <person name="Bonometti L."/>
            <person name="Westerberg I."/>
            <person name="Brannstrom I.O."/>
            <person name="Guillou S."/>
            <person name="Cros-Aarteil S."/>
            <person name="Calhoun S."/>
            <person name="Haridas S."/>
            <person name="Kuo A."/>
            <person name="Mondo S."/>
            <person name="Pangilinan J."/>
            <person name="Riley R."/>
            <person name="Labutti K."/>
            <person name="Andreopoulos B."/>
            <person name="Lipzen A."/>
            <person name="Chen C."/>
            <person name="Yanf M."/>
            <person name="Daum C."/>
            <person name="Ng V."/>
            <person name="Clum A."/>
            <person name="Ohm R."/>
            <person name="Martin F."/>
            <person name="Silar P."/>
            <person name="Natvig D."/>
            <person name="Lalanne C."/>
            <person name="Gautier V."/>
            <person name="Ament-Velasquez S.L."/>
            <person name="Kruys A."/>
            <person name="Hutchinson M.I."/>
            <person name="Powell A.J."/>
            <person name="Barry K."/>
            <person name="Miller A.N."/>
            <person name="Grigoriev I.V."/>
            <person name="Debuchy R."/>
            <person name="Gladieux P."/>
            <person name="Thoren M.H."/>
            <person name="Johannesson H."/>
        </authorList>
    </citation>
    <scope>NUCLEOTIDE SEQUENCE</scope>
    <source>
        <strain evidence="4">CBS 990.96</strain>
    </source>
</reference>
<gene>
    <name evidence="4" type="ORF">QBC38DRAFT_538980</name>
</gene>
<dbReference type="AlphaFoldDB" id="A0AAN7BHW1"/>
<reference evidence="4" key="1">
    <citation type="journal article" date="2023" name="Mol. Phylogenet. Evol.">
        <title>Genome-scale phylogeny and comparative genomics of the fungal order Sordariales.</title>
        <authorList>
            <person name="Hensen N."/>
            <person name="Bonometti L."/>
            <person name="Westerberg I."/>
            <person name="Brannstrom I.O."/>
            <person name="Guillou S."/>
            <person name="Cros-Aarteil S."/>
            <person name="Calhoun S."/>
            <person name="Haridas S."/>
            <person name="Kuo A."/>
            <person name="Mondo S."/>
            <person name="Pangilinan J."/>
            <person name="Riley R."/>
            <person name="LaButti K."/>
            <person name="Andreopoulos B."/>
            <person name="Lipzen A."/>
            <person name="Chen C."/>
            <person name="Yan M."/>
            <person name="Daum C."/>
            <person name="Ng V."/>
            <person name="Clum A."/>
            <person name="Steindorff A."/>
            <person name="Ohm R.A."/>
            <person name="Martin F."/>
            <person name="Silar P."/>
            <person name="Natvig D.O."/>
            <person name="Lalanne C."/>
            <person name="Gautier V."/>
            <person name="Ament-Velasquez S.L."/>
            <person name="Kruys A."/>
            <person name="Hutchinson M.I."/>
            <person name="Powell A.J."/>
            <person name="Barry K."/>
            <person name="Miller A.N."/>
            <person name="Grigoriev I.V."/>
            <person name="Debuchy R."/>
            <person name="Gladieux P."/>
            <person name="Hiltunen Thoren M."/>
            <person name="Johannesson H."/>
        </authorList>
    </citation>
    <scope>NUCLEOTIDE SEQUENCE</scope>
    <source>
        <strain evidence="4">CBS 990.96</strain>
    </source>
</reference>
<comment type="similarity">
    <text evidence="3">Belongs to the fructosamine kinase family.</text>
</comment>
<dbReference type="PIRSF" id="PIRSF006221">
    <property type="entry name" value="Ketosamine-3-kinase"/>
    <property type="match status" value="1"/>
</dbReference>
<dbReference type="PANTHER" id="PTHR12149:SF8">
    <property type="entry name" value="PROTEIN-RIBULOSAMINE 3-KINASE"/>
    <property type="match status" value="1"/>
</dbReference>
<organism evidence="4 5">
    <name type="scientific">Podospora fimiseda</name>
    <dbReference type="NCBI Taxonomy" id="252190"/>
    <lineage>
        <taxon>Eukaryota</taxon>
        <taxon>Fungi</taxon>
        <taxon>Dikarya</taxon>
        <taxon>Ascomycota</taxon>
        <taxon>Pezizomycotina</taxon>
        <taxon>Sordariomycetes</taxon>
        <taxon>Sordariomycetidae</taxon>
        <taxon>Sordariales</taxon>
        <taxon>Podosporaceae</taxon>
        <taxon>Podospora</taxon>
    </lineage>
</organism>
<dbReference type="Gene3D" id="3.90.1200.10">
    <property type="match status" value="1"/>
</dbReference>
<sequence>MNGKIQIDPAVLLGKSPWADAFKIRARMKEGTEESFFVKVSVGHHGRESLRGEFEGTSAIYATVPDFSPIPIAWGPLQNALDAHFYLCKFYEFAKGVPKPSSFCKTLAQLHMAKNSPNGKFGFHCTTYNGDLPQDNTWHESWKVFFANGREDPRGKSRSRPSYTPLTPALETDGRKVKPSLIHGDLWCGNVGVVKETGEAVVYDPAAFWGHNEYELGNWRPKRNGFGQEHFDEYHLHIPRSEPVEDYDERNSLYALRFNLHAAALFPDNGAFLTMVIEEIKRLITKFSTGLQDSKFQ</sequence>
<dbReference type="Proteomes" id="UP001301958">
    <property type="component" value="Unassembled WGS sequence"/>
</dbReference>
<keyword evidence="3" id="KW-0808">Transferase</keyword>
<dbReference type="InterPro" id="IPR016477">
    <property type="entry name" value="Fructo-/Ketosamine-3-kinase"/>
</dbReference>
<evidence type="ECO:0000256" key="3">
    <source>
        <dbReference type="PIRNR" id="PIRNR006221"/>
    </source>
</evidence>
<keyword evidence="5" id="KW-1185">Reference proteome</keyword>
<evidence type="ECO:0000313" key="5">
    <source>
        <dbReference type="Proteomes" id="UP001301958"/>
    </source>
</evidence>
<dbReference type="Pfam" id="PF03881">
    <property type="entry name" value="Fructosamin_kin"/>
    <property type="match status" value="1"/>
</dbReference>
<accession>A0AAN7BHW1</accession>
<evidence type="ECO:0000256" key="1">
    <source>
        <dbReference type="ARBA" id="ARBA00011961"/>
    </source>
</evidence>
<dbReference type="SUPFAM" id="SSF56112">
    <property type="entry name" value="Protein kinase-like (PK-like)"/>
    <property type="match status" value="1"/>
</dbReference>
<evidence type="ECO:0000313" key="4">
    <source>
        <dbReference type="EMBL" id="KAK4223573.1"/>
    </source>
</evidence>
<dbReference type="GO" id="GO:0102193">
    <property type="term" value="F:protein-ribulosamine 3-kinase activity"/>
    <property type="evidence" value="ECO:0007669"/>
    <property type="project" value="UniProtKB-EC"/>
</dbReference>
<dbReference type="EC" id="2.7.1.172" evidence="1"/>
<comment type="caution">
    <text evidence="4">The sequence shown here is derived from an EMBL/GenBank/DDBJ whole genome shotgun (WGS) entry which is preliminary data.</text>
</comment>
<dbReference type="InterPro" id="IPR011009">
    <property type="entry name" value="Kinase-like_dom_sf"/>
</dbReference>
<proteinExistence type="inferred from homology"/>
<keyword evidence="3" id="KW-0418">Kinase</keyword>